<dbReference type="InterPro" id="IPR029052">
    <property type="entry name" value="Metallo-depent_PP-like"/>
</dbReference>
<keyword evidence="3" id="KW-1133">Transmembrane helix</keyword>
<accession>A0A0E3UYF2</accession>
<feature type="domain" description="Calcineurin-like phosphoesterase" evidence="4">
    <location>
        <begin position="54"/>
        <end position="254"/>
    </location>
</feature>
<dbReference type="HOGENOM" id="CLU_703355_0_0_10"/>
<dbReference type="AlphaFoldDB" id="A0A0E3UYF2"/>
<feature type="transmembrane region" description="Helical" evidence="3">
    <location>
        <begin position="6"/>
        <end position="22"/>
    </location>
</feature>
<keyword evidence="2" id="KW-0378">Hydrolase</keyword>
<dbReference type="STRING" id="400092.PKOR_16665"/>
<evidence type="ECO:0000259" key="4">
    <source>
        <dbReference type="Pfam" id="PF00149"/>
    </source>
</evidence>
<organism evidence="5 6">
    <name type="scientific">Pontibacter korlensis</name>
    <dbReference type="NCBI Taxonomy" id="400092"/>
    <lineage>
        <taxon>Bacteria</taxon>
        <taxon>Pseudomonadati</taxon>
        <taxon>Bacteroidota</taxon>
        <taxon>Cytophagia</taxon>
        <taxon>Cytophagales</taxon>
        <taxon>Hymenobacteraceae</taxon>
        <taxon>Pontibacter</taxon>
    </lineage>
</organism>
<evidence type="ECO:0000256" key="1">
    <source>
        <dbReference type="ARBA" id="ARBA00022729"/>
    </source>
</evidence>
<dbReference type="OrthoDB" id="333971at2"/>
<proteinExistence type="predicted"/>
<sequence length="409" mass="47129">MLVYFLIIIPVLTLSFLAFNYWQERRYRRKPFYKLSDVGWQRQNPPAQEEVVHSVALIGDIGAVATDGTDPVLQLVRQWQLEAQDKGSMIFLGDNLYPIGLPETGNRHRALAEARLDTLIESVKCYSGQGIFISGNHDWFKGREGGYEQMLRQEQYVQEHLPQTHSYLPPKGCPGPTSLQLAAGLLLVVINTQWFVQRGFKPLGSKYDCPYTDIEEFFVRLNKLLKRNTHQHVLIAAHHPLYSNAMHGGKFTIKQHVFPLTALHKRFLIPLPLFGSLYPFYRKMFGAYEDMSHRKYKRMRKRLLRIFHRYNNIIYAGGHDHNLQHFEVQGNHYIVSGSGSKTAFVKKGGRATFTLEELGFFVLNYYQNGEVWIECRVVSDTDEGGQVAFRKKVSTTVQNFAKQDFPQPA</sequence>
<reference evidence="5 6" key="1">
    <citation type="journal article" date="2015" name="Sci. Rep.">
        <title>Unraveling adaptation of Pontibacter korlensis to radiation and infertility in desert through complete genome and comparative transcriptomic analysis.</title>
        <authorList>
            <person name="Dai J."/>
            <person name="Dai W."/>
            <person name="Qiu C."/>
            <person name="Yang Z."/>
            <person name="Zhang Y."/>
            <person name="Zhou M."/>
            <person name="Zhang L."/>
            <person name="Fang C."/>
            <person name="Gao Q."/>
            <person name="Yang Q."/>
            <person name="Li X."/>
            <person name="Wang Z."/>
            <person name="Wang Z."/>
            <person name="Jia Z."/>
            <person name="Chen X."/>
        </authorList>
    </citation>
    <scope>NUCLEOTIDE SEQUENCE [LARGE SCALE GENOMIC DNA]</scope>
    <source>
        <strain evidence="5 6">X14-1T</strain>
    </source>
</reference>
<keyword evidence="3" id="KW-0472">Membrane</keyword>
<evidence type="ECO:0000313" key="5">
    <source>
        <dbReference type="EMBL" id="AKD04421.1"/>
    </source>
</evidence>
<evidence type="ECO:0000313" key="6">
    <source>
        <dbReference type="Proteomes" id="UP000033109"/>
    </source>
</evidence>
<dbReference type="Gene3D" id="3.60.21.10">
    <property type="match status" value="2"/>
</dbReference>
<dbReference type="GO" id="GO:0016787">
    <property type="term" value="F:hydrolase activity"/>
    <property type="evidence" value="ECO:0007669"/>
    <property type="project" value="UniProtKB-KW"/>
</dbReference>
<evidence type="ECO:0000256" key="2">
    <source>
        <dbReference type="ARBA" id="ARBA00022801"/>
    </source>
</evidence>
<dbReference type="PATRIC" id="fig|400092.3.peg.3655"/>
<keyword evidence="1" id="KW-0732">Signal</keyword>
<name>A0A0E3UYF2_9BACT</name>
<dbReference type="PANTHER" id="PTHR10161">
    <property type="entry name" value="TARTRATE-RESISTANT ACID PHOSPHATASE TYPE 5"/>
    <property type="match status" value="1"/>
</dbReference>
<dbReference type="Pfam" id="PF00149">
    <property type="entry name" value="Metallophos"/>
    <property type="match status" value="1"/>
</dbReference>
<dbReference type="RefSeq" id="WP_046312237.1">
    <property type="nucleotide sequence ID" value="NZ_CBCSCY010000006.1"/>
</dbReference>
<protein>
    <submittedName>
        <fullName evidence="5">Metallophosphoesterase</fullName>
    </submittedName>
</protein>
<dbReference type="EMBL" id="CP009621">
    <property type="protein sequence ID" value="AKD04421.1"/>
    <property type="molecule type" value="Genomic_DNA"/>
</dbReference>
<dbReference type="KEGG" id="pko:PKOR_16665"/>
<dbReference type="SUPFAM" id="SSF56300">
    <property type="entry name" value="Metallo-dependent phosphatases"/>
    <property type="match status" value="1"/>
</dbReference>
<keyword evidence="6" id="KW-1185">Reference proteome</keyword>
<evidence type="ECO:0000256" key="3">
    <source>
        <dbReference type="SAM" id="Phobius"/>
    </source>
</evidence>
<dbReference type="PANTHER" id="PTHR10161:SF14">
    <property type="entry name" value="TARTRATE-RESISTANT ACID PHOSPHATASE TYPE 5"/>
    <property type="match status" value="1"/>
</dbReference>
<gene>
    <name evidence="5" type="ORF">PKOR_16665</name>
</gene>
<dbReference type="InterPro" id="IPR004843">
    <property type="entry name" value="Calcineurin-like_PHP"/>
</dbReference>
<keyword evidence="3" id="KW-0812">Transmembrane</keyword>
<dbReference type="InterPro" id="IPR051558">
    <property type="entry name" value="Metallophosphoesterase_PAP"/>
</dbReference>
<dbReference type="Proteomes" id="UP000033109">
    <property type="component" value="Chromosome"/>
</dbReference>